<organism evidence="2 3">
    <name type="scientific">Scopulibacillus daqui</name>
    <dbReference type="NCBI Taxonomy" id="1469162"/>
    <lineage>
        <taxon>Bacteria</taxon>
        <taxon>Bacillati</taxon>
        <taxon>Bacillota</taxon>
        <taxon>Bacilli</taxon>
        <taxon>Bacillales</taxon>
        <taxon>Sporolactobacillaceae</taxon>
        <taxon>Scopulibacillus</taxon>
    </lineage>
</organism>
<keyword evidence="1" id="KW-0812">Transmembrane</keyword>
<evidence type="ECO:0000256" key="1">
    <source>
        <dbReference type="SAM" id="Phobius"/>
    </source>
</evidence>
<comment type="caution">
    <text evidence="2">The sequence shown here is derived from an EMBL/GenBank/DDBJ whole genome shotgun (WGS) entry which is preliminary data.</text>
</comment>
<keyword evidence="3" id="KW-1185">Reference proteome</keyword>
<evidence type="ECO:0000313" key="2">
    <source>
        <dbReference type="EMBL" id="MBM7646571.1"/>
    </source>
</evidence>
<dbReference type="EMBL" id="JAFBER010000023">
    <property type="protein sequence ID" value="MBM7646571.1"/>
    <property type="molecule type" value="Genomic_DNA"/>
</dbReference>
<reference evidence="2 3" key="1">
    <citation type="submission" date="2021-01" db="EMBL/GenBank/DDBJ databases">
        <title>Genomic Encyclopedia of Type Strains, Phase IV (KMG-IV): sequencing the most valuable type-strain genomes for metagenomic binning, comparative biology and taxonomic classification.</title>
        <authorList>
            <person name="Goeker M."/>
        </authorList>
    </citation>
    <scope>NUCLEOTIDE SEQUENCE [LARGE SCALE GENOMIC DNA]</scope>
    <source>
        <strain evidence="2 3">DSM 28236</strain>
    </source>
</reference>
<keyword evidence="1" id="KW-1133">Transmembrane helix</keyword>
<evidence type="ECO:0000313" key="3">
    <source>
        <dbReference type="Proteomes" id="UP000808914"/>
    </source>
</evidence>
<evidence type="ECO:0008006" key="4">
    <source>
        <dbReference type="Google" id="ProtNLM"/>
    </source>
</evidence>
<protein>
    <recommendedName>
        <fullName evidence="4">WD40 repeat protein</fullName>
    </recommendedName>
</protein>
<accession>A0ABS2Q2Y2</accession>
<gene>
    <name evidence="2" type="ORF">JOD45_002801</name>
</gene>
<keyword evidence="1" id="KW-0472">Membrane</keyword>
<feature type="transmembrane region" description="Helical" evidence="1">
    <location>
        <begin position="7"/>
        <end position="26"/>
    </location>
</feature>
<name>A0ABS2Q2Y2_9BACL</name>
<proteinExistence type="predicted"/>
<dbReference type="SUPFAM" id="SSF82171">
    <property type="entry name" value="DPP6 N-terminal domain-like"/>
    <property type="match status" value="1"/>
</dbReference>
<dbReference type="RefSeq" id="WP_205004454.1">
    <property type="nucleotide sequence ID" value="NZ_JAFBER010000023.1"/>
</dbReference>
<dbReference type="Proteomes" id="UP000808914">
    <property type="component" value="Unassembled WGS sequence"/>
</dbReference>
<sequence length="349" mass="40084">MRLHKRTTIFIMIAFAVFIVILFFLYQRNDSSVTAQKSASHDDQKLLTVFTDAQLDTSYYLFNGDNQLIDKRKMTDYPSAALGKNHLYFTSKDSENFTQLYQLNLKTKTKKQLSHKFLYVDNLHLDNVHSRLYMRVVLPHHQNFQIAVYDLKKGAFYVLDPKEKDNSVAYFDYNPSKDKLLVLNFSVREDYKNTDEANKKGKPPLPATMHLNLLAGDGKKIKEILAVKKSIQDVSMSPSGNEALFTASSSSGNTEKSTIYKVDLKTGQKYPIISDNHEFTLLKQSLAQYANDENSIYFLAVSKNARLIQDEGGREAKERAIYCYNLKTKEIKQVWHKKGGIINNFSVIR</sequence>